<dbReference type="InterPro" id="IPR052709">
    <property type="entry name" value="Transposase-MT_Hybrid"/>
</dbReference>
<organism evidence="2">
    <name type="scientific">Menopon gallinae</name>
    <name type="common">poultry shaft louse</name>
    <dbReference type="NCBI Taxonomy" id="328185"/>
    <lineage>
        <taxon>Eukaryota</taxon>
        <taxon>Metazoa</taxon>
        <taxon>Ecdysozoa</taxon>
        <taxon>Arthropoda</taxon>
        <taxon>Hexapoda</taxon>
        <taxon>Insecta</taxon>
        <taxon>Pterygota</taxon>
        <taxon>Neoptera</taxon>
        <taxon>Paraneoptera</taxon>
        <taxon>Psocodea</taxon>
        <taxon>Troctomorpha</taxon>
        <taxon>Phthiraptera</taxon>
        <taxon>Amblycera</taxon>
        <taxon>Menoponidae</taxon>
        <taxon>Menopon</taxon>
    </lineage>
</organism>
<evidence type="ECO:0000313" key="2">
    <source>
        <dbReference type="EMBL" id="KAL0268851.1"/>
    </source>
</evidence>
<dbReference type="PANTHER" id="PTHR46060:SF1">
    <property type="entry name" value="MARINER MOS1 TRANSPOSASE-LIKE PROTEIN"/>
    <property type="match status" value="1"/>
</dbReference>
<proteinExistence type="predicted"/>
<dbReference type="Pfam" id="PF01359">
    <property type="entry name" value="Transposase_1"/>
    <property type="match status" value="1"/>
</dbReference>
<dbReference type="GO" id="GO:0003676">
    <property type="term" value="F:nucleic acid binding"/>
    <property type="evidence" value="ECO:0007669"/>
    <property type="project" value="InterPro"/>
</dbReference>
<comment type="caution">
    <text evidence="2">The sequence shown here is derived from an EMBL/GenBank/DDBJ whole genome shotgun (WGS) entry which is preliminary data.</text>
</comment>
<evidence type="ECO:0000259" key="1">
    <source>
        <dbReference type="Pfam" id="PF17906"/>
    </source>
</evidence>
<dbReference type="InterPro" id="IPR036397">
    <property type="entry name" value="RNaseH_sf"/>
</dbReference>
<dbReference type="PANTHER" id="PTHR46060">
    <property type="entry name" value="MARINER MOS1 TRANSPOSASE-LIKE PROTEIN"/>
    <property type="match status" value="1"/>
</dbReference>
<sequence>MSSVITNCSSCEIRSVIRFLTARGYNAAEIHRQLCETYGPNVMSDGKVRQWCREFKEGRSNVHDEQRSGRRSVRTDDLVERVNAKVRDNRRFTIRSISAEFPEVSRTTLLRIVTDTLSYRKLCARWVPKTLTDADKDQRIIFARAFLDRFSREGCDFLSRLVTGDETCLSLEGPEARQFSDSPDPKIPRYELSSFKIVATIYWDRHGVLLLDFSETLPSVTTQGYCGTLSRLRRAVQHRRQGMYNSGVVLLHDNTHPVHTSSVAVETMEKFGWELFSNPPYSPDLAPSDYHLFRHLKNWLASKRFEDVGELKASVENWLKSQTTEFYAQGLNRLISQYQKCLERDGDYVE</sequence>
<dbReference type="InterPro" id="IPR001888">
    <property type="entry name" value="Transposase_1"/>
</dbReference>
<name>A0AAW2HGY2_9NEOP</name>
<dbReference type="EMBL" id="JARGDH010000005">
    <property type="protein sequence ID" value="KAL0268851.1"/>
    <property type="molecule type" value="Genomic_DNA"/>
</dbReference>
<dbReference type="Gene3D" id="1.10.10.1450">
    <property type="match status" value="1"/>
</dbReference>
<dbReference type="Pfam" id="PF17906">
    <property type="entry name" value="HTH_48"/>
    <property type="match status" value="1"/>
</dbReference>
<protein>
    <recommendedName>
        <fullName evidence="1">Mos1 transposase HTH domain-containing protein</fullName>
    </recommendedName>
</protein>
<dbReference type="AlphaFoldDB" id="A0AAW2HGY2"/>
<dbReference type="InterPro" id="IPR041426">
    <property type="entry name" value="Mos1_HTH"/>
</dbReference>
<dbReference type="Gene3D" id="3.30.420.10">
    <property type="entry name" value="Ribonuclease H-like superfamily/Ribonuclease H"/>
    <property type="match status" value="1"/>
</dbReference>
<gene>
    <name evidence="2" type="ORF">PYX00_010659</name>
</gene>
<reference evidence="2" key="1">
    <citation type="journal article" date="2024" name="Gigascience">
        <title>Chromosome-level genome of the poultry shaft louse Menopon gallinae provides insight into the host-switching and adaptive evolution of parasitic lice.</title>
        <authorList>
            <person name="Xu Y."/>
            <person name="Ma L."/>
            <person name="Liu S."/>
            <person name="Liang Y."/>
            <person name="Liu Q."/>
            <person name="He Z."/>
            <person name="Tian L."/>
            <person name="Duan Y."/>
            <person name="Cai W."/>
            <person name="Li H."/>
            <person name="Song F."/>
        </authorList>
    </citation>
    <scope>NUCLEOTIDE SEQUENCE</scope>
    <source>
        <strain evidence="2">Cailab_2023a</strain>
    </source>
</reference>
<feature type="domain" description="Mos1 transposase HTH" evidence="1">
    <location>
        <begin position="13"/>
        <end position="58"/>
    </location>
</feature>
<accession>A0AAW2HGY2</accession>